<feature type="transmembrane region" description="Helical" evidence="2">
    <location>
        <begin position="397"/>
        <end position="415"/>
    </location>
</feature>
<name>A0A9P8YCZ2_9PEZI</name>
<dbReference type="PANTHER" id="PTHR22696">
    <property type="entry name" value="E3 UBIQUITIN-PROTEIN LIGASE RNF26"/>
    <property type="match status" value="1"/>
</dbReference>
<evidence type="ECO:0000313" key="4">
    <source>
        <dbReference type="Proteomes" id="UP000756346"/>
    </source>
</evidence>
<keyword evidence="2" id="KW-0472">Membrane</keyword>
<dbReference type="AlphaFoldDB" id="A0A9P8YCZ2"/>
<evidence type="ECO:0000313" key="3">
    <source>
        <dbReference type="EMBL" id="KAH7035665.1"/>
    </source>
</evidence>
<dbReference type="OrthoDB" id="66726at2759"/>
<reference evidence="3" key="1">
    <citation type="journal article" date="2021" name="Nat. Commun.">
        <title>Genetic determinants of endophytism in the Arabidopsis root mycobiome.</title>
        <authorList>
            <person name="Mesny F."/>
            <person name="Miyauchi S."/>
            <person name="Thiergart T."/>
            <person name="Pickel B."/>
            <person name="Atanasova L."/>
            <person name="Karlsson M."/>
            <person name="Huettel B."/>
            <person name="Barry K.W."/>
            <person name="Haridas S."/>
            <person name="Chen C."/>
            <person name="Bauer D."/>
            <person name="Andreopoulos W."/>
            <person name="Pangilinan J."/>
            <person name="LaButti K."/>
            <person name="Riley R."/>
            <person name="Lipzen A."/>
            <person name="Clum A."/>
            <person name="Drula E."/>
            <person name="Henrissat B."/>
            <person name="Kohler A."/>
            <person name="Grigoriev I.V."/>
            <person name="Martin F.M."/>
            <person name="Hacquard S."/>
        </authorList>
    </citation>
    <scope>NUCLEOTIDE SEQUENCE</scope>
    <source>
        <strain evidence="3">MPI-CAGE-CH-0230</strain>
    </source>
</reference>
<comment type="caution">
    <text evidence="3">The sequence shown here is derived from an EMBL/GenBank/DDBJ whole genome shotgun (WGS) entry which is preliminary data.</text>
</comment>
<feature type="region of interest" description="Disordered" evidence="1">
    <location>
        <begin position="582"/>
        <end position="605"/>
    </location>
</feature>
<feature type="transmembrane region" description="Helical" evidence="2">
    <location>
        <begin position="435"/>
        <end position="461"/>
    </location>
</feature>
<organism evidence="3 4">
    <name type="scientific">Microdochium trichocladiopsis</name>
    <dbReference type="NCBI Taxonomy" id="1682393"/>
    <lineage>
        <taxon>Eukaryota</taxon>
        <taxon>Fungi</taxon>
        <taxon>Dikarya</taxon>
        <taxon>Ascomycota</taxon>
        <taxon>Pezizomycotina</taxon>
        <taxon>Sordariomycetes</taxon>
        <taxon>Xylariomycetidae</taxon>
        <taxon>Xylariales</taxon>
        <taxon>Microdochiaceae</taxon>
        <taxon>Microdochium</taxon>
    </lineage>
</organism>
<dbReference type="EMBL" id="JAGTJQ010000003">
    <property type="protein sequence ID" value="KAH7035665.1"/>
    <property type="molecule type" value="Genomic_DNA"/>
</dbReference>
<dbReference type="GO" id="GO:0016567">
    <property type="term" value="P:protein ubiquitination"/>
    <property type="evidence" value="ECO:0007669"/>
    <property type="project" value="TreeGrafter"/>
</dbReference>
<keyword evidence="2" id="KW-0812">Transmembrane</keyword>
<accession>A0A9P8YCZ2</accession>
<keyword evidence="2" id="KW-1133">Transmembrane helix</keyword>
<sequence length="982" mass="108429">MAAPGAALGPTPTVFDNSSAWHNFTLWTLQHFNVTRYAPSLEDLIFAGPRMLTKLGSIISLPDAIDGFGQRVIPDATGSDYFLTTTPAVAVFGSEGIAAAAVAGAEASVAAVAAEVMDADTDPTAVMSRFSLEGARGLGSVFSYATSKWALSCVAMAIILNRTHIFAASRRRLRLTWHIRLFLRFLPIVLFSLQAVQLLRSIQCQTSPDFAEMRWGNSSKSSELMFAQDGGYLHSVSSMLLLGSSDYESCRAVSMVPSKSFEFSNELRGSLSRLWPLFGTLCFSHFVETISCALQGRPVAVETGMTLFEHSLAFAEADAAISNQLGWGLFSNGSTTNPTIQTASGANIAISRSMIMRRVNTPPEVLMVGFLSAMSHLTSHVLGVFGVQSKYRLYSTGLWAMCFMVTIVFEAYRFSLESPTMMGLFRYPTVCILGFVPHVLVLGGILVCAVIYGLALVVAALSPSPGEAQWTFRARLRQAHENMQANISLSEIRITREMDFYTALLRTGFGVITMASEAVYLNEDRNVNLKARTWLEEERYRELDSLRMQWATSGDGSSRFDSVGTIGLVPVKDGQVGASNGFARERAAQKIPKSKLGDRRSRDGVGASERSNRWLLALEFVMNINKLVLRSGAVVLIKVLSTIGVPTPRWLTWCASIGKPAKKDEPRSSGSTRSRKTRLTDSQGRSYLLNDENADFEAEVCKQLEQSPETASLGREEIDARLYNAWKKGSLWGNTDTSGDWEPEERDDDWDSTSMIYSVADTEAESIDERDAWMDYEEEDGAEGQRTPTQRSPRASRESTPFDQPIGMDDLARLLHPQSPEERQEAHTLAAHLSSERILTRSQYAKLQQIQRTKILLNSTVARRAADLPPPYVNAKLSPHDEAELLEQLIIARRRMHFMQSLPSASSPQTEPKETTYGEDDGLGTGAPVCVVCHTSPRSIIVWPCRCLSLCDECRVTLAMNNFDKCVCCRREVISFSRIYVP</sequence>
<feature type="region of interest" description="Disordered" evidence="1">
    <location>
        <begin position="778"/>
        <end position="807"/>
    </location>
</feature>
<feature type="compositionally biased region" description="Polar residues" evidence="1">
    <location>
        <begin position="786"/>
        <end position="802"/>
    </location>
</feature>
<evidence type="ECO:0000256" key="1">
    <source>
        <dbReference type="SAM" id="MobiDB-lite"/>
    </source>
</evidence>
<dbReference type="GeneID" id="70179204"/>
<dbReference type="Proteomes" id="UP000756346">
    <property type="component" value="Unassembled WGS sequence"/>
</dbReference>
<dbReference type="Gene3D" id="3.30.40.10">
    <property type="entry name" value="Zinc/RING finger domain, C3HC4 (zinc finger)"/>
    <property type="match status" value="1"/>
</dbReference>
<proteinExistence type="predicted"/>
<dbReference type="GO" id="GO:0061630">
    <property type="term" value="F:ubiquitin protein ligase activity"/>
    <property type="evidence" value="ECO:0007669"/>
    <property type="project" value="TreeGrafter"/>
</dbReference>
<gene>
    <name evidence="3" type="ORF">B0I36DRAFT_238985</name>
</gene>
<dbReference type="Pfam" id="PF13920">
    <property type="entry name" value="zf-C3HC4_3"/>
    <property type="match status" value="1"/>
</dbReference>
<evidence type="ECO:0008006" key="5">
    <source>
        <dbReference type="Google" id="ProtNLM"/>
    </source>
</evidence>
<protein>
    <recommendedName>
        <fullName evidence="5">Protein ASI3</fullName>
    </recommendedName>
</protein>
<dbReference type="RefSeq" id="XP_046015758.1">
    <property type="nucleotide sequence ID" value="XM_046149658.1"/>
</dbReference>
<feature type="region of interest" description="Disordered" evidence="1">
    <location>
        <begin position="660"/>
        <end position="684"/>
    </location>
</feature>
<dbReference type="CDD" id="cd16616">
    <property type="entry name" value="mRING-HC-C4C4_Asi1p-like"/>
    <property type="match status" value="1"/>
</dbReference>
<dbReference type="InterPro" id="IPR013083">
    <property type="entry name" value="Znf_RING/FYVE/PHD"/>
</dbReference>
<dbReference type="GO" id="GO:0006511">
    <property type="term" value="P:ubiquitin-dependent protein catabolic process"/>
    <property type="evidence" value="ECO:0007669"/>
    <property type="project" value="TreeGrafter"/>
</dbReference>
<evidence type="ECO:0000256" key="2">
    <source>
        <dbReference type="SAM" id="Phobius"/>
    </source>
</evidence>
<keyword evidence="4" id="KW-1185">Reference proteome</keyword>
<dbReference type="PANTHER" id="PTHR22696:SF1">
    <property type="entry name" value="E3 UBIQUITIN-PROTEIN LIGASE RNF26"/>
    <property type="match status" value="1"/>
</dbReference>
<feature type="transmembrane region" description="Helical" evidence="2">
    <location>
        <begin position="365"/>
        <end position="385"/>
    </location>
</feature>